<proteinExistence type="inferred from homology"/>
<keyword evidence="4" id="KW-0274">FAD</keyword>
<gene>
    <name evidence="8" type="ORF">WJX73_003918</name>
</gene>
<evidence type="ECO:0000256" key="6">
    <source>
        <dbReference type="SAM" id="SignalP"/>
    </source>
</evidence>
<evidence type="ECO:0000256" key="3">
    <source>
        <dbReference type="ARBA" id="ARBA00022729"/>
    </source>
</evidence>
<accession>A0AAW1P955</accession>
<evidence type="ECO:0000259" key="7">
    <source>
        <dbReference type="PROSITE" id="PS51387"/>
    </source>
</evidence>
<evidence type="ECO:0000256" key="1">
    <source>
        <dbReference type="ARBA" id="ARBA00005466"/>
    </source>
</evidence>
<evidence type="ECO:0000256" key="2">
    <source>
        <dbReference type="ARBA" id="ARBA00022630"/>
    </source>
</evidence>
<dbReference type="Pfam" id="PF08031">
    <property type="entry name" value="BBE"/>
    <property type="match status" value="1"/>
</dbReference>
<name>A0AAW1P955_9CHLO</name>
<dbReference type="GO" id="GO:0071949">
    <property type="term" value="F:FAD binding"/>
    <property type="evidence" value="ECO:0007669"/>
    <property type="project" value="InterPro"/>
</dbReference>
<keyword evidence="2" id="KW-0285">Flavoprotein</keyword>
<keyword evidence="5" id="KW-0325">Glycoprotein</keyword>
<feature type="chain" id="PRO_5043475129" description="FAD-binding PCMH-type domain-containing protein" evidence="6">
    <location>
        <begin position="23"/>
        <end position="442"/>
    </location>
</feature>
<dbReference type="InterPro" id="IPR036318">
    <property type="entry name" value="FAD-bd_PCMH-like_sf"/>
</dbReference>
<dbReference type="InterPro" id="IPR016169">
    <property type="entry name" value="FAD-bd_PCMH_sub2"/>
</dbReference>
<keyword evidence="3 6" id="KW-0732">Signal</keyword>
<organism evidence="8 9">
    <name type="scientific">Symbiochloris irregularis</name>
    <dbReference type="NCBI Taxonomy" id="706552"/>
    <lineage>
        <taxon>Eukaryota</taxon>
        <taxon>Viridiplantae</taxon>
        <taxon>Chlorophyta</taxon>
        <taxon>core chlorophytes</taxon>
        <taxon>Trebouxiophyceae</taxon>
        <taxon>Trebouxiales</taxon>
        <taxon>Trebouxiaceae</taxon>
        <taxon>Symbiochloris</taxon>
    </lineage>
</organism>
<sequence>MFISRVACVVLLISLSVHLSAAQATLLDCLNATNATVIDQSSPAYSTQRLVANQRINRTPAAIALPNSAQAVSEIVLCCRKFNVSAVPRSGGHSYEGYSVADNSVVVDMTQGFNFYEPQGDTTAWAGSGIRLGSLYYEAWKEGGEVFPGGTCPDVGLSGLLLGAKGGGGGNFGIVTRMHLQMYPQPNTTTLIYLEWPASEAVQVMQLWQAWAPTAPDAMTSNLQMAQYGVQMHGLYSGPMSEANALLQASGLLNVSGIQYKQYNEQPFIQSALDFGAETTGISTSSPINLMLGPNVTEWHNSWKAGSYDVPTALNSTVLNLMQQAVNQNSNGWIQFSAYGGQISRVPSTASAYAGRYSLYNIQYSIGWQNPSDTQPSMAWFAQLQQTLNPYMVNSAYVNYIDNSLQNWETAYYGDNLQRLQTVKQTWDPTNFWNNPQTIPLP</sequence>
<evidence type="ECO:0000256" key="4">
    <source>
        <dbReference type="ARBA" id="ARBA00022827"/>
    </source>
</evidence>
<feature type="domain" description="FAD-binding PCMH-type" evidence="7">
    <location>
        <begin position="56"/>
        <end position="293"/>
    </location>
</feature>
<dbReference type="EMBL" id="JALJOQ010000047">
    <property type="protein sequence ID" value="KAK9804961.1"/>
    <property type="molecule type" value="Genomic_DNA"/>
</dbReference>
<dbReference type="GO" id="GO:0016491">
    <property type="term" value="F:oxidoreductase activity"/>
    <property type="evidence" value="ECO:0007669"/>
    <property type="project" value="InterPro"/>
</dbReference>
<comment type="caution">
    <text evidence="8">The sequence shown here is derived from an EMBL/GenBank/DDBJ whole genome shotgun (WGS) entry which is preliminary data.</text>
</comment>
<dbReference type="Pfam" id="PF01565">
    <property type="entry name" value="FAD_binding_4"/>
    <property type="match status" value="1"/>
</dbReference>
<protein>
    <recommendedName>
        <fullName evidence="7">FAD-binding PCMH-type domain-containing protein</fullName>
    </recommendedName>
</protein>
<reference evidence="8 9" key="1">
    <citation type="journal article" date="2024" name="Nat. Commun.">
        <title>Phylogenomics reveals the evolutionary origins of lichenization in chlorophyte algae.</title>
        <authorList>
            <person name="Puginier C."/>
            <person name="Libourel C."/>
            <person name="Otte J."/>
            <person name="Skaloud P."/>
            <person name="Haon M."/>
            <person name="Grisel S."/>
            <person name="Petersen M."/>
            <person name="Berrin J.G."/>
            <person name="Delaux P.M."/>
            <person name="Dal Grande F."/>
            <person name="Keller J."/>
        </authorList>
    </citation>
    <scope>NUCLEOTIDE SEQUENCE [LARGE SCALE GENOMIC DNA]</scope>
    <source>
        <strain evidence="8 9">SAG 2036</strain>
    </source>
</reference>
<dbReference type="InterPro" id="IPR012951">
    <property type="entry name" value="BBE"/>
</dbReference>
<dbReference type="InterPro" id="IPR016166">
    <property type="entry name" value="FAD-bd_PCMH"/>
</dbReference>
<dbReference type="Proteomes" id="UP001465755">
    <property type="component" value="Unassembled WGS sequence"/>
</dbReference>
<evidence type="ECO:0000313" key="8">
    <source>
        <dbReference type="EMBL" id="KAK9804961.1"/>
    </source>
</evidence>
<dbReference type="InterPro" id="IPR006094">
    <property type="entry name" value="Oxid_FAD_bind_N"/>
</dbReference>
<feature type="signal peptide" evidence="6">
    <location>
        <begin position="1"/>
        <end position="22"/>
    </location>
</feature>
<comment type="similarity">
    <text evidence="1">Belongs to the oxygen-dependent FAD-linked oxidoreductase family.</text>
</comment>
<dbReference type="Gene3D" id="3.30.465.10">
    <property type="match status" value="2"/>
</dbReference>
<keyword evidence="9" id="KW-1185">Reference proteome</keyword>
<dbReference type="SUPFAM" id="SSF56176">
    <property type="entry name" value="FAD-binding/transporter-associated domain-like"/>
    <property type="match status" value="1"/>
</dbReference>
<evidence type="ECO:0000313" key="9">
    <source>
        <dbReference type="Proteomes" id="UP001465755"/>
    </source>
</evidence>
<dbReference type="AlphaFoldDB" id="A0AAW1P955"/>
<dbReference type="PROSITE" id="PS51387">
    <property type="entry name" value="FAD_PCMH"/>
    <property type="match status" value="1"/>
</dbReference>
<evidence type="ECO:0000256" key="5">
    <source>
        <dbReference type="ARBA" id="ARBA00023180"/>
    </source>
</evidence>
<dbReference type="PANTHER" id="PTHR32448">
    <property type="entry name" value="OS08G0158400 PROTEIN"/>
    <property type="match status" value="1"/>
</dbReference>
<dbReference type="Gene3D" id="3.40.462.20">
    <property type="match status" value="1"/>
</dbReference>